<gene>
    <name evidence="1" type="ORF">IE53DRAFT_386426</name>
</gene>
<evidence type="ECO:0000313" key="1">
    <source>
        <dbReference type="EMBL" id="PWN51211.1"/>
    </source>
</evidence>
<name>A0ACD0NZK7_9BASI</name>
<dbReference type="EMBL" id="KZ819861">
    <property type="protein sequence ID" value="PWN51211.1"/>
    <property type="molecule type" value="Genomic_DNA"/>
</dbReference>
<protein>
    <submittedName>
        <fullName evidence="1">Bin3-domain-containing protein</fullName>
    </submittedName>
</protein>
<sequence length="491" mass="54371">MSRGQSQPSVQPSVNLPIYGNFQRYYNIRNPKSKSVISPCRLDPDHHHEHRQGDEGHDQDHNDTLSASHHHPDLLPDSRIPPILDFLSKEAKHASERAVEINRVLDLGCNVAKVSIQLAHILRPCPELVLGVDIDPSLVKQANVSASKIWSLSKPPSLPTPSSENMASLGASGKSDSDGLLPPDLFHFPSCFPTIFGHLPPPPPKLLGTEVDPSISQGQPPRKKRRKSLTEPVQLQTKSSQSHPPSPATSLADVKSSLRFVSAEWVNADVQLGKLRLWNRREGLKGKKSINRDGKGSGLGGGEVEGGGAEEGKIPDSDSFSIFEPNFQDLEIISREDRIGYDLTLCLSLTKWIHIHQGDDGILKLFSRIFSTLRPRGYLVVEVQPWSSYQQVRGMGKEIRSKMSSLRFSPEQDFEWILCQVNGFISRGRIGYGQGMGFKRELHVYQKPDETGGSPSQEVAVDVANSQASNPREEQPGTKAFSIPWVKREKL</sequence>
<dbReference type="Proteomes" id="UP000245626">
    <property type="component" value="Unassembled WGS sequence"/>
</dbReference>
<organism evidence="1 2">
    <name type="scientific">Violaceomyces palustris</name>
    <dbReference type="NCBI Taxonomy" id="1673888"/>
    <lineage>
        <taxon>Eukaryota</taxon>
        <taxon>Fungi</taxon>
        <taxon>Dikarya</taxon>
        <taxon>Basidiomycota</taxon>
        <taxon>Ustilaginomycotina</taxon>
        <taxon>Ustilaginomycetes</taxon>
        <taxon>Violaceomycetales</taxon>
        <taxon>Violaceomycetaceae</taxon>
        <taxon>Violaceomyces</taxon>
    </lineage>
</organism>
<keyword evidence="2" id="KW-1185">Reference proteome</keyword>
<evidence type="ECO:0000313" key="2">
    <source>
        <dbReference type="Proteomes" id="UP000245626"/>
    </source>
</evidence>
<reference evidence="1 2" key="1">
    <citation type="journal article" date="2018" name="Mol. Biol. Evol.">
        <title>Broad Genomic Sampling Reveals a Smut Pathogenic Ancestry of the Fungal Clade Ustilaginomycotina.</title>
        <authorList>
            <person name="Kijpornyongpan T."/>
            <person name="Mondo S.J."/>
            <person name="Barry K."/>
            <person name="Sandor L."/>
            <person name="Lee J."/>
            <person name="Lipzen A."/>
            <person name="Pangilinan J."/>
            <person name="LaButti K."/>
            <person name="Hainaut M."/>
            <person name="Henrissat B."/>
            <person name="Grigoriev I.V."/>
            <person name="Spatafora J.W."/>
            <person name="Aime M.C."/>
        </authorList>
    </citation>
    <scope>NUCLEOTIDE SEQUENCE [LARGE SCALE GENOMIC DNA]</scope>
    <source>
        <strain evidence="1 2">SA 807</strain>
    </source>
</reference>
<proteinExistence type="predicted"/>
<accession>A0ACD0NZK7</accession>